<protein>
    <submittedName>
        <fullName evidence="1">Uncharacterized protein</fullName>
    </submittedName>
</protein>
<comment type="caution">
    <text evidence="1">The sequence shown here is derived from an EMBL/GenBank/DDBJ whole genome shotgun (WGS) entry which is preliminary data.</text>
</comment>
<reference evidence="1" key="2">
    <citation type="submission" date="2020-11" db="EMBL/GenBank/DDBJ databases">
        <authorList>
            <person name="McCartney M.A."/>
            <person name="Auch B."/>
            <person name="Kono T."/>
            <person name="Mallez S."/>
            <person name="Becker A."/>
            <person name="Gohl D.M."/>
            <person name="Silverstein K.A.T."/>
            <person name="Koren S."/>
            <person name="Bechman K.B."/>
            <person name="Herman A."/>
            <person name="Abrahante J.E."/>
            <person name="Garbe J."/>
        </authorList>
    </citation>
    <scope>NUCLEOTIDE SEQUENCE</scope>
    <source>
        <strain evidence="1">Duluth1</strain>
        <tissue evidence="1">Whole animal</tissue>
    </source>
</reference>
<sequence>MHEDIDTTMDTVKKNTRDEIESDLDLLHSKIDSLVFINHVHNSAGNTSERDKHLNIAIRDLPESDSDNVKSKIDKLFKDGLKFKVVVCEKAERKKSRSESEQGIIIAKLT</sequence>
<evidence type="ECO:0000313" key="1">
    <source>
        <dbReference type="EMBL" id="KAH3794436.1"/>
    </source>
</evidence>
<dbReference type="AlphaFoldDB" id="A0A9D4IZS8"/>
<keyword evidence="2" id="KW-1185">Reference proteome</keyword>
<name>A0A9D4IZS8_DREPO</name>
<reference evidence="1" key="1">
    <citation type="journal article" date="2019" name="bioRxiv">
        <title>The Genome of the Zebra Mussel, Dreissena polymorpha: A Resource for Invasive Species Research.</title>
        <authorList>
            <person name="McCartney M.A."/>
            <person name="Auch B."/>
            <person name="Kono T."/>
            <person name="Mallez S."/>
            <person name="Zhang Y."/>
            <person name="Obille A."/>
            <person name="Becker A."/>
            <person name="Abrahante J.E."/>
            <person name="Garbe J."/>
            <person name="Badalamenti J.P."/>
            <person name="Herman A."/>
            <person name="Mangelson H."/>
            <person name="Liachko I."/>
            <person name="Sullivan S."/>
            <person name="Sone E.D."/>
            <person name="Koren S."/>
            <person name="Silverstein K.A.T."/>
            <person name="Beckman K.B."/>
            <person name="Gohl D.M."/>
        </authorList>
    </citation>
    <scope>NUCLEOTIDE SEQUENCE</scope>
    <source>
        <strain evidence="1">Duluth1</strain>
        <tissue evidence="1">Whole animal</tissue>
    </source>
</reference>
<proteinExistence type="predicted"/>
<evidence type="ECO:0000313" key="2">
    <source>
        <dbReference type="Proteomes" id="UP000828390"/>
    </source>
</evidence>
<dbReference type="Proteomes" id="UP000828390">
    <property type="component" value="Unassembled WGS sequence"/>
</dbReference>
<accession>A0A9D4IZS8</accession>
<organism evidence="1 2">
    <name type="scientific">Dreissena polymorpha</name>
    <name type="common">Zebra mussel</name>
    <name type="synonym">Mytilus polymorpha</name>
    <dbReference type="NCBI Taxonomy" id="45954"/>
    <lineage>
        <taxon>Eukaryota</taxon>
        <taxon>Metazoa</taxon>
        <taxon>Spiralia</taxon>
        <taxon>Lophotrochozoa</taxon>
        <taxon>Mollusca</taxon>
        <taxon>Bivalvia</taxon>
        <taxon>Autobranchia</taxon>
        <taxon>Heteroconchia</taxon>
        <taxon>Euheterodonta</taxon>
        <taxon>Imparidentia</taxon>
        <taxon>Neoheterodontei</taxon>
        <taxon>Myida</taxon>
        <taxon>Dreissenoidea</taxon>
        <taxon>Dreissenidae</taxon>
        <taxon>Dreissena</taxon>
    </lineage>
</organism>
<dbReference type="EMBL" id="JAIWYP010000007">
    <property type="protein sequence ID" value="KAH3794436.1"/>
    <property type="molecule type" value="Genomic_DNA"/>
</dbReference>
<gene>
    <name evidence="1" type="ORF">DPMN_147969</name>
</gene>